<comment type="caution">
    <text evidence="2">The sequence shown here is derived from an EMBL/GenBank/DDBJ whole genome shotgun (WGS) entry which is preliminary data.</text>
</comment>
<evidence type="ECO:0000313" key="2">
    <source>
        <dbReference type="EMBL" id="GII34942.1"/>
    </source>
</evidence>
<dbReference type="AlphaFoldDB" id="A0A8J3XBD6"/>
<proteinExistence type="predicted"/>
<gene>
    <name evidence="2" type="ORF">Pmi06nite_83840</name>
</gene>
<organism evidence="2 3">
    <name type="scientific">Planotetraspora mira</name>
    <dbReference type="NCBI Taxonomy" id="58121"/>
    <lineage>
        <taxon>Bacteria</taxon>
        <taxon>Bacillati</taxon>
        <taxon>Actinomycetota</taxon>
        <taxon>Actinomycetes</taxon>
        <taxon>Streptosporangiales</taxon>
        <taxon>Streptosporangiaceae</taxon>
        <taxon>Planotetraspora</taxon>
    </lineage>
</organism>
<protein>
    <submittedName>
        <fullName evidence="2">Uncharacterized protein</fullName>
    </submittedName>
</protein>
<reference evidence="2 3" key="1">
    <citation type="submission" date="2021-01" db="EMBL/GenBank/DDBJ databases">
        <title>Whole genome shotgun sequence of Planotetraspora mira NBRC 15435.</title>
        <authorList>
            <person name="Komaki H."/>
            <person name="Tamura T."/>
        </authorList>
    </citation>
    <scope>NUCLEOTIDE SEQUENCE [LARGE SCALE GENOMIC DNA]</scope>
    <source>
        <strain evidence="2 3">NBRC 15435</strain>
    </source>
</reference>
<feature type="compositionally biased region" description="Low complexity" evidence="1">
    <location>
        <begin position="98"/>
        <end position="116"/>
    </location>
</feature>
<accession>A0A8J3XBD6</accession>
<feature type="region of interest" description="Disordered" evidence="1">
    <location>
        <begin position="83"/>
        <end position="116"/>
    </location>
</feature>
<dbReference type="EMBL" id="BOOO01000066">
    <property type="protein sequence ID" value="GII34942.1"/>
    <property type="molecule type" value="Genomic_DNA"/>
</dbReference>
<name>A0A8J3XBD6_9ACTN</name>
<evidence type="ECO:0000256" key="1">
    <source>
        <dbReference type="SAM" id="MobiDB-lite"/>
    </source>
</evidence>
<keyword evidence="3" id="KW-1185">Reference proteome</keyword>
<dbReference type="Proteomes" id="UP000650628">
    <property type="component" value="Unassembled WGS sequence"/>
</dbReference>
<evidence type="ECO:0000313" key="3">
    <source>
        <dbReference type="Proteomes" id="UP000650628"/>
    </source>
</evidence>
<sequence>MAHSRPNPRDVPVMNQIFEVMRGPAYLLDEAAAWGGPRNELNVHYVSWPSPGRQSAPVAPRRPRVFRQGDGWEQGAVLTRCRGRPDADRFSGASRSEALGARGAGAVRRPGPLTVL</sequence>